<comment type="caution">
    <text evidence="3">The sequence shown here is derived from an EMBL/GenBank/DDBJ whole genome shotgun (WGS) entry which is preliminary data.</text>
</comment>
<name>A0A9W8MW58_9AGAR</name>
<gene>
    <name evidence="3" type="ORF">NLJ89_g6695</name>
</gene>
<protein>
    <recommendedName>
        <fullName evidence="2">DUF6589 domain-containing protein</fullName>
    </recommendedName>
</protein>
<feature type="region of interest" description="Disordered" evidence="1">
    <location>
        <begin position="780"/>
        <end position="808"/>
    </location>
</feature>
<dbReference type="Proteomes" id="UP001148786">
    <property type="component" value="Unassembled WGS sequence"/>
</dbReference>
<organism evidence="3 4">
    <name type="scientific">Agrocybe chaxingu</name>
    <dbReference type="NCBI Taxonomy" id="84603"/>
    <lineage>
        <taxon>Eukaryota</taxon>
        <taxon>Fungi</taxon>
        <taxon>Dikarya</taxon>
        <taxon>Basidiomycota</taxon>
        <taxon>Agaricomycotina</taxon>
        <taxon>Agaricomycetes</taxon>
        <taxon>Agaricomycetidae</taxon>
        <taxon>Agaricales</taxon>
        <taxon>Agaricineae</taxon>
        <taxon>Strophariaceae</taxon>
        <taxon>Agrocybe</taxon>
    </lineage>
</organism>
<proteinExistence type="predicted"/>
<dbReference type="Pfam" id="PF20231">
    <property type="entry name" value="DUF6589"/>
    <property type="match status" value="1"/>
</dbReference>
<evidence type="ECO:0000256" key="1">
    <source>
        <dbReference type="SAM" id="MobiDB-lite"/>
    </source>
</evidence>
<feature type="compositionally biased region" description="Acidic residues" evidence="1">
    <location>
        <begin position="850"/>
        <end position="859"/>
    </location>
</feature>
<evidence type="ECO:0000313" key="3">
    <source>
        <dbReference type="EMBL" id="KAJ3506750.1"/>
    </source>
</evidence>
<evidence type="ECO:0000259" key="2">
    <source>
        <dbReference type="Pfam" id="PF20231"/>
    </source>
</evidence>
<dbReference type="InterPro" id="IPR046496">
    <property type="entry name" value="DUF6589"/>
</dbReference>
<dbReference type="OrthoDB" id="3256296at2759"/>
<evidence type="ECO:0000313" key="4">
    <source>
        <dbReference type="Proteomes" id="UP001148786"/>
    </source>
</evidence>
<keyword evidence="4" id="KW-1185">Reference proteome</keyword>
<sequence>MTATMQHFFNGHKEHTPSKILENWMKHPYGRLQRNSNDNFSTVVPYTKLKPVCPALTSFAAQLVANKLIEEAEKAIDAANGLHLSLTGAQKRSKKLEWTDIGSLTFETVQNILQEHQPLTWSLVMKIATRPPRNRNGAVAVRIKRPVNLVAASVISILDFSRSSRAKLLPLASAVLDFGGGASFDSFRYRSRIGHQPSYSSTVRAMNALADHEAANYLPQRDPSIGRENKLNIGIAATYYEIELEGVDIQAFNLENTQKMQAEGQQERITVDKLLGLVDHEHLANICILQWINTLVQHIPHLAHLQPEISLRYRTRAAKQPLKAKPAKVHPLASSGKNETIMTELKEALGDFLEQSGQTAESFKKRLFPIGGDGLTYEKILQLTEYLQFHTNDVDAMRIVKPLLEWWHTEWTNLSRLFEAHWGMPLSQDPSTLGHSATKIGYKKPPNLKKVDFYTSRDLAFLVLDARMLDCWRIFYRQDNLFQHFDRLASQKRLPSFEDLELAAKQLYKSYTSLRAQERALRGPHTIQNSTVIPKVSPWPSPTREGKDSSQALPLFLGDNVLSRSISFMRDTMFAREFSEATAEGDVGRIWEIIKVMVFTFAGSTHGKYTQYVLEMIADLEYDCSPEVRRGLLQMTLVNLSGREGHWSAGDFIQEYFNRLLEAAVERKGVDYGDKFIRKIWSRNIHHIARLKISWMDGVGLKTRSSKHTGAKRDAELRILLDVYKATDVHAFCAGRTIDSLETFEDDFQKGVKKLRGGKLKKWLDKTIRSRNLWNLSSAADVASPSQVDSSKNGDEDSDSDDDEDGAIPCAGIREQQLRFSVFVDGSLVEEDIDTEEVRTSVHDLMGYENDSEDSGDEIENGKTV</sequence>
<accession>A0A9W8MW58</accession>
<feature type="region of interest" description="Disordered" evidence="1">
    <location>
        <begin position="834"/>
        <end position="865"/>
    </location>
</feature>
<feature type="domain" description="DUF6589" evidence="2">
    <location>
        <begin position="266"/>
        <end position="708"/>
    </location>
</feature>
<reference evidence="3" key="1">
    <citation type="submission" date="2022-07" db="EMBL/GenBank/DDBJ databases">
        <title>Genome Sequence of Agrocybe chaxingu.</title>
        <authorList>
            <person name="Buettner E."/>
        </authorList>
    </citation>
    <scope>NUCLEOTIDE SEQUENCE</scope>
    <source>
        <strain evidence="3">MP-N11</strain>
    </source>
</reference>
<feature type="compositionally biased region" description="Polar residues" evidence="1">
    <location>
        <begin position="780"/>
        <end position="791"/>
    </location>
</feature>
<dbReference type="AlphaFoldDB" id="A0A9W8MW58"/>
<feature type="compositionally biased region" description="Acidic residues" evidence="1">
    <location>
        <begin position="796"/>
        <end position="806"/>
    </location>
</feature>
<dbReference type="EMBL" id="JANKHO010000731">
    <property type="protein sequence ID" value="KAJ3506750.1"/>
    <property type="molecule type" value="Genomic_DNA"/>
</dbReference>